<dbReference type="GO" id="GO:0008999">
    <property type="term" value="F:protein-N-terminal-alanine acetyltransferase activity"/>
    <property type="evidence" value="ECO:0007669"/>
    <property type="project" value="TreeGrafter"/>
</dbReference>
<proteinExistence type="predicted"/>
<feature type="domain" description="N-acetyltransferase" evidence="1">
    <location>
        <begin position="42"/>
        <end position="211"/>
    </location>
</feature>
<protein>
    <submittedName>
        <fullName evidence="2">RimJ/RimL family protein N-acetyltransferase</fullName>
    </submittedName>
</protein>
<dbReference type="Proteomes" id="UP000284824">
    <property type="component" value="Unassembled WGS sequence"/>
</dbReference>
<dbReference type="InterPro" id="IPR000182">
    <property type="entry name" value="GNAT_dom"/>
</dbReference>
<dbReference type="SUPFAM" id="SSF55729">
    <property type="entry name" value="Acyl-CoA N-acyltransferases (Nat)"/>
    <property type="match status" value="1"/>
</dbReference>
<reference evidence="2 3" key="1">
    <citation type="submission" date="2019-01" db="EMBL/GenBank/DDBJ databases">
        <title>Sequencing the genomes of 1000 actinobacteria strains.</title>
        <authorList>
            <person name="Klenk H.-P."/>
        </authorList>
    </citation>
    <scope>NUCLEOTIDE SEQUENCE [LARGE SCALE GENOMIC DNA]</scope>
    <source>
        <strain evidence="2 3">DSM 43925</strain>
    </source>
</reference>
<dbReference type="EMBL" id="SAUN01000001">
    <property type="protein sequence ID" value="RVX40758.1"/>
    <property type="molecule type" value="Genomic_DNA"/>
</dbReference>
<dbReference type="PANTHER" id="PTHR43441:SF11">
    <property type="entry name" value="RIBOSOMAL-PROTEIN-SERINE ACETYLTRANSFERASE"/>
    <property type="match status" value="1"/>
</dbReference>
<comment type="caution">
    <text evidence="2">The sequence shown here is derived from an EMBL/GenBank/DDBJ whole genome shotgun (WGS) entry which is preliminary data.</text>
</comment>
<evidence type="ECO:0000313" key="2">
    <source>
        <dbReference type="EMBL" id="RVX40758.1"/>
    </source>
</evidence>
<dbReference type="PROSITE" id="PS51186">
    <property type="entry name" value="GNAT"/>
    <property type="match status" value="1"/>
</dbReference>
<gene>
    <name evidence="2" type="ORF">EDD27_3180</name>
</gene>
<evidence type="ECO:0000313" key="3">
    <source>
        <dbReference type="Proteomes" id="UP000284824"/>
    </source>
</evidence>
<dbReference type="Pfam" id="PF13302">
    <property type="entry name" value="Acetyltransf_3"/>
    <property type="match status" value="1"/>
</dbReference>
<sequence>MPMTILISAVIQLRGVDLVVMIRPVLSDLWPQYGLTIFTPRLELRLPRGEELAALAHLAGKGVHRAEERPFLTPWTDGGPENRARSVLQGHWSQLAGWSVAAWQLGLGVFHHGQPLGVVTLRARDFLVVREVATSSWLGIEHQGKGYGTEARVGLLTLAFDHLDARVARTEVFQDNHASQGVSRKLGYEHDGVSVDARGDEALVSDRLRLTRQKWTQQNRHPVRVDGITACRPMFGL</sequence>
<evidence type="ECO:0000259" key="1">
    <source>
        <dbReference type="PROSITE" id="PS51186"/>
    </source>
</evidence>
<dbReference type="RefSeq" id="WP_206641427.1">
    <property type="nucleotide sequence ID" value="NZ_SAUN01000001.1"/>
</dbReference>
<keyword evidence="3" id="KW-1185">Reference proteome</keyword>
<name>A0A438M5P3_9ACTN</name>
<organism evidence="2 3">
    <name type="scientific">Nonomuraea polychroma</name>
    <dbReference type="NCBI Taxonomy" id="46176"/>
    <lineage>
        <taxon>Bacteria</taxon>
        <taxon>Bacillati</taxon>
        <taxon>Actinomycetota</taxon>
        <taxon>Actinomycetes</taxon>
        <taxon>Streptosporangiales</taxon>
        <taxon>Streptosporangiaceae</taxon>
        <taxon>Nonomuraea</taxon>
    </lineage>
</organism>
<dbReference type="GO" id="GO:1990189">
    <property type="term" value="F:protein N-terminal-serine acetyltransferase activity"/>
    <property type="evidence" value="ECO:0007669"/>
    <property type="project" value="TreeGrafter"/>
</dbReference>
<accession>A0A438M5P3</accession>
<dbReference type="Gene3D" id="3.40.630.30">
    <property type="match status" value="1"/>
</dbReference>
<dbReference type="InterPro" id="IPR016181">
    <property type="entry name" value="Acyl_CoA_acyltransferase"/>
</dbReference>
<dbReference type="InterPro" id="IPR051908">
    <property type="entry name" value="Ribosomal_N-acetyltransferase"/>
</dbReference>
<dbReference type="GO" id="GO:0005737">
    <property type="term" value="C:cytoplasm"/>
    <property type="evidence" value="ECO:0007669"/>
    <property type="project" value="TreeGrafter"/>
</dbReference>
<keyword evidence="2" id="KW-0808">Transferase</keyword>
<dbReference type="PANTHER" id="PTHR43441">
    <property type="entry name" value="RIBOSOMAL-PROTEIN-SERINE ACETYLTRANSFERASE"/>
    <property type="match status" value="1"/>
</dbReference>
<dbReference type="AlphaFoldDB" id="A0A438M5P3"/>